<sequence length="106" mass="10943">MACGSRGDNENLIQKDCPHSPLCAFLTVSCGNAVTSITIFISPDSISAAADSRISASFAAAATSFLCCRDNSSDSSPHAHALVAAILAVDDLELLKEVDINDLVSS</sequence>
<proteinExistence type="predicted"/>
<dbReference type="Proteomes" id="UP001479290">
    <property type="component" value="Unassembled WGS sequence"/>
</dbReference>
<comment type="caution">
    <text evidence="1">The sequence shown here is derived from an EMBL/GenBank/DDBJ whole genome shotgun (WGS) entry which is preliminary data.</text>
</comment>
<dbReference type="PROSITE" id="PS51257">
    <property type="entry name" value="PROKAR_LIPOPROTEIN"/>
    <property type="match status" value="1"/>
</dbReference>
<name>A0AAW1ZAY1_CULAL</name>
<keyword evidence="2" id="KW-1185">Reference proteome</keyword>
<evidence type="ECO:0000313" key="1">
    <source>
        <dbReference type="EMBL" id="KAK9958530.1"/>
    </source>
</evidence>
<dbReference type="EMBL" id="JAWDJR010000018">
    <property type="protein sequence ID" value="KAK9958530.1"/>
    <property type="molecule type" value="Genomic_DNA"/>
</dbReference>
<gene>
    <name evidence="1" type="ORF">ABG768_010643</name>
</gene>
<organism evidence="1 2">
    <name type="scientific">Culter alburnus</name>
    <name type="common">Topmouth culter</name>
    <dbReference type="NCBI Taxonomy" id="194366"/>
    <lineage>
        <taxon>Eukaryota</taxon>
        <taxon>Metazoa</taxon>
        <taxon>Chordata</taxon>
        <taxon>Craniata</taxon>
        <taxon>Vertebrata</taxon>
        <taxon>Euteleostomi</taxon>
        <taxon>Actinopterygii</taxon>
        <taxon>Neopterygii</taxon>
        <taxon>Teleostei</taxon>
        <taxon>Ostariophysi</taxon>
        <taxon>Cypriniformes</taxon>
        <taxon>Xenocyprididae</taxon>
        <taxon>Xenocypridinae</taxon>
        <taxon>Culter</taxon>
    </lineage>
</organism>
<dbReference type="AlphaFoldDB" id="A0AAW1ZAY1"/>
<reference evidence="1 2" key="1">
    <citation type="submission" date="2024-05" db="EMBL/GenBank/DDBJ databases">
        <title>A high-quality chromosomal-level genome assembly of Topmouth culter (Culter alburnus).</title>
        <authorList>
            <person name="Zhao H."/>
        </authorList>
    </citation>
    <scope>NUCLEOTIDE SEQUENCE [LARGE SCALE GENOMIC DNA]</scope>
    <source>
        <strain evidence="1">CATC2023</strain>
        <tissue evidence="1">Muscle</tissue>
    </source>
</reference>
<accession>A0AAW1ZAY1</accession>
<evidence type="ECO:0000313" key="2">
    <source>
        <dbReference type="Proteomes" id="UP001479290"/>
    </source>
</evidence>
<protein>
    <submittedName>
        <fullName evidence="1">Uncharacterized protein</fullName>
    </submittedName>
</protein>